<feature type="compositionally biased region" description="Low complexity" evidence="2">
    <location>
        <begin position="477"/>
        <end position="487"/>
    </location>
</feature>
<dbReference type="PANTHER" id="PTHR13384:SF19">
    <property type="entry name" value="G PATCH DOMAIN-CONTAINING PROTEIN 1"/>
    <property type="match status" value="1"/>
</dbReference>
<dbReference type="GO" id="GO:0003723">
    <property type="term" value="F:RNA binding"/>
    <property type="evidence" value="ECO:0007669"/>
    <property type="project" value="TreeGrafter"/>
</dbReference>
<feature type="compositionally biased region" description="Basic residues" evidence="2">
    <location>
        <begin position="943"/>
        <end position="963"/>
    </location>
</feature>
<feature type="compositionally biased region" description="Basic and acidic residues" evidence="2">
    <location>
        <begin position="461"/>
        <end position="475"/>
    </location>
</feature>
<feature type="compositionally biased region" description="Basic and acidic residues" evidence="2">
    <location>
        <begin position="702"/>
        <end position="715"/>
    </location>
</feature>
<keyword evidence="5" id="KW-1185">Reference proteome</keyword>
<dbReference type="GO" id="GO:0005634">
    <property type="term" value="C:nucleus"/>
    <property type="evidence" value="ECO:0007669"/>
    <property type="project" value="TreeGrafter"/>
</dbReference>
<sequence length="978" mass="109136">MLKAPLICNAAAASRRIFCQLKMQIAFTADCGVFLLLFESMADSDEDTDSYVVLGEAIGTVLPDEPLKRPLSVNELPVKDNQGRVRFHGAFTGGFSAGYFNSVGSKEGWAPTTFVSSRQNRNKKIVLTAEDFMDDDDFSEHGIAPRKIVTSDHFKSEEGATKRKNLANSLLSTNSFLHNVDGALLDFIVPEKISIGVKLLRKMGWKEGQGVGPRQRKRRKKELKSSNKKLYGCAAVPSDSDSEISDDNSLQHVEFAPKDMCRISFHVKDNLHGLGYSGINIKAALPSTHVSLFSEPSKYNKITGIKKNKRGIKGIAFGVGAMEEDDEDIYAADNLSKYDQSIGFADEEDNLHGWTAPGRNKPGPAPPNNYVGKILEGFTLSSKPLTLKVAYQPPQIPKGYRPYHTFEKLPLDIQQPSETLKPQNSILNALSRSIIIGETKTTGSVFDLISKSSLKNLPKFDSSKMSESVDEKTKCSNDNNNNNDYNNQSESDTQTPSSSHREETEKIEKDSTIAAESSPQTSQALGMKPFKIQSSQPLQTSSALQSDFQPFLQDPLKQERYNKYLLLLKHGKVDPYSLVCDSNMTEWEHEIEKEEFSKAAKLFKPLAAAMASRFTKAKFQDDADSVELPEDVTAKKKDLSNAVEMKLYGKLTREIFDWHPDKLLCRRFNVPDPHPGSGIIGVPKAKHDKYSIFDFLAPPPVTEEKNRCQQDDPVKSSDNTAKNTSDKTTTSAPEKPSIFSHLMAEKPASTPSISDSPNKEPVITSTPQPTVEEGERPPMDLFKAIFADSSSDSEEEEEEEKPERKKEEHKEEEKKKKEEVNENEKNRAKETESKEKELKPTLPPETFQAPNLERKKENAESIKEKISPSHSSKDSDSTENEAASVEVYGPALPPKFTTKSPSSSNKQLDPLDKKLLGFLKKSSSKKHRHKSKHTSKKSEKDKHRQRKDKKQKKKKKKKKKHSSSRTYDSSSSSSSSAD</sequence>
<feature type="compositionally biased region" description="Low complexity" evidence="2">
    <location>
        <begin position="894"/>
        <end position="904"/>
    </location>
</feature>
<feature type="domain" description="G-patch" evidence="3">
    <location>
        <begin position="192"/>
        <end position="212"/>
    </location>
</feature>
<dbReference type="Pfam" id="PF07713">
    <property type="entry name" value="DUF1604"/>
    <property type="match status" value="1"/>
</dbReference>
<dbReference type="PROSITE" id="PS50174">
    <property type="entry name" value="G_PATCH"/>
    <property type="match status" value="1"/>
</dbReference>
<feature type="region of interest" description="Disordered" evidence="2">
    <location>
        <begin position="702"/>
        <end position="978"/>
    </location>
</feature>
<feature type="compositionally biased region" description="Polar residues" evidence="2">
    <location>
        <begin position="514"/>
        <end position="524"/>
    </location>
</feature>
<accession>A0AA36BQC9</accession>
<evidence type="ECO:0000313" key="4">
    <source>
        <dbReference type="EMBL" id="CAI9737747.1"/>
    </source>
</evidence>
<proteinExistence type="inferred from homology"/>
<gene>
    <name evidence="4" type="ORF">OCTVUL_1B028224</name>
</gene>
<feature type="compositionally biased region" description="Acidic residues" evidence="2">
    <location>
        <begin position="791"/>
        <end position="800"/>
    </location>
</feature>
<dbReference type="InterPro" id="IPR011666">
    <property type="entry name" value="DUF1604"/>
</dbReference>
<name>A0AA36BQC9_OCTVU</name>
<dbReference type="Proteomes" id="UP001162480">
    <property type="component" value="Chromosome 20"/>
</dbReference>
<feature type="region of interest" description="Disordered" evidence="2">
    <location>
        <begin position="207"/>
        <end position="226"/>
    </location>
</feature>
<feature type="compositionally biased region" description="Basic and acidic residues" evidence="2">
    <location>
        <begin position="801"/>
        <end position="839"/>
    </location>
</feature>
<protein>
    <submittedName>
        <fullName evidence="4">Patch domain-containing 1-like</fullName>
    </submittedName>
</protein>
<dbReference type="PANTHER" id="PTHR13384">
    <property type="entry name" value="G PATCH DOMAIN-CONTAINING PROTEIN 1"/>
    <property type="match status" value="1"/>
</dbReference>
<dbReference type="Pfam" id="PF01585">
    <property type="entry name" value="G-patch"/>
    <property type="match status" value="1"/>
</dbReference>
<dbReference type="AlphaFoldDB" id="A0AA36BQC9"/>
<dbReference type="Pfam" id="PF26093">
    <property type="entry name" value="HTH_TGH"/>
    <property type="match status" value="1"/>
</dbReference>
<comment type="similarity">
    <text evidence="1">Belongs to the GPATCH1 family.</text>
</comment>
<feature type="compositionally biased region" description="Basic and acidic residues" evidence="2">
    <location>
        <begin position="852"/>
        <end position="876"/>
    </location>
</feature>
<dbReference type="GO" id="GO:0006397">
    <property type="term" value="P:mRNA processing"/>
    <property type="evidence" value="ECO:0007669"/>
    <property type="project" value="InterPro"/>
</dbReference>
<feature type="compositionally biased region" description="Basic and acidic residues" evidence="2">
    <location>
        <begin position="499"/>
        <end position="511"/>
    </location>
</feature>
<feature type="compositionally biased region" description="Low complexity" evidence="2">
    <location>
        <begin position="964"/>
        <end position="978"/>
    </location>
</feature>
<feature type="compositionally biased region" description="Basic residues" evidence="2">
    <location>
        <begin position="922"/>
        <end position="935"/>
    </location>
</feature>
<evidence type="ECO:0000259" key="3">
    <source>
        <dbReference type="PROSITE" id="PS50174"/>
    </source>
</evidence>
<evidence type="ECO:0000256" key="2">
    <source>
        <dbReference type="SAM" id="MobiDB-lite"/>
    </source>
</evidence>
<feature type="region of interest" description="Disordered" evidence="2">
    <location>
        <begin position="457"/>
        <end position="526"/>
    </location>
</feature>
<dbReference type="InterPro" id="IPR000467">
    <property type="entry name" value="G_patch_dom"/>
</dbReference>
<evidence type="ECO:0000256" key="1">
    <source>
        <dbReference type="ARBA" id="ARBA00008600"/>
    </source>
</evidence>
<feature type="compositionally biased region" description="Polar residues" evidence="2">
    <location>
        <begin position="716"/>
        <end position="732"/>
    </location>
</feature>
<reference evidence="4" key="1">
    <citation type="submission" date="2023-08" db="EMBL/GenBank/DDBJ databases">
        <authorList>
            <person name="Alioto T."/>
            <person name="Alioto T."/>
            <person name="Gomez Garrido J."/>
        </authorList>
    </citation>
    <scope>NUCLEOTIDE SEQUENCE</scope>
</reference>
<organism evidence="4 5">
    <name type="scientific">Octopus vulgaris</name>
    <name type="common">Common octopus</name>
    <dbReference type="NCBI Taxonomy" id="6645"/>
    <lineage>
        <taxon>Eukaryota</taxon>
        <taxon>Metazoa</taxon>
        <taxon>Spiralia</taxon>
        <taxon>Lophotrochozoa</taxon>
        <taxon>Mollusca</taxon>
        <taxon>Cephalopoda</taxon>
        <taxon>Coleoidea</taxon>
        <taxon>Octopodiformes</taxon>
        <taxon>Octopoda</taxon>
        <taxon>Incirrata</taxon>
        <taxon>Octopodidae</taxon>
        <taxon>Octopus</taxon>
    </lineage>
</organism>
<feature type="compositionally biased region" description="Polar residues" evidence="2">
    <location>
        <begin position="488"/>
        <end position="498"/>
    </location>
</feature>
<dbReference type="EMBL" id="OX597833">
    <property type="protein sequence ID" value="CAI9737747.1"/>
    <property type="molecule type" value="Genomic_DNA"/>
</dbReference>
<evidence type="ECO:0000313" key="5">
    <source>
        <dbReference type="Proteomes" id="UP001162480"/>
    </source>
</evidence>